<dbReference type="RefSeq" id="WP_143133770.1">
    <property type="nucleotide sequence ID" value="NZ_BOMT01000023.1"/>
</dbReference>
<name>A0A1I2G0U0_9ACTN</name>
<dbReference type="STRING" id="35752.SAMN05421541_10657"/>
<reference evidence="2 3" key="1">
    <citation type="submission" date="2016-10" db="EMBL/GenBank/DDBJ databases">
        <authorList>
            <person name="de Groot N.N."/>
        </authorList>
    </citation>
    <scope>NUCLEOTIDE SEQUENCE [LARGE SCALE GENOMIC DNA]</scope>
    <source>
        <strain evidence="2 3">DSM 43019</strain>
    </source>
</reference>
<dbReference type="OrthoDB" id="3541931at2"/>
<dbReference type="Proteomes" id="UP000199645">
    <property type="component" value="Unassembled WGS sequence"/>
</dbReference>
<organism evidence="2 3">
    <name type="scientific">Actinoplanes philippinensis</name>
    <dbReference type="NCBI Taxonomy" id="35752"/>
    <lineage>
        <taxon>Bacteria</taxon>
        <taxon>Bacillati</taxon>
        <taxon>Actinomycetota</taxon>
        <taxon>Actinomycetes</taxon>
        <taxon>Micromonosporales</taxon>
        <taxon>Micromonosporaceae</taxon>
        <taxon>Actinoplanes</taxon>
    </lineage>
</organism>
<dbReference type="PROSITE" id="PS51257">
    <property type="entry name" value="PROKAR_LIPOPROTEIN"/>
    <property type="match status" value="1"/>
</dbReference>
<dbReference type="AlphaFoldDB" id="A0A1I2G0U0"/>
<keyword evidence="1" id="KW-0732">Signal</keyword>
<protein>
    <recommendedName>
        <fullName evidence="4">Lipoprotein</fullName>
    </recommendedName>
</protein>
<keyword evidence="3" id="KW-1185">Reference proteome</keyword>
<dbReference type="EMBL" id="FONV01000006">
    <property type="protein sequence ID" value="SFF10376.1"/>
    <property type="molecule type" value="Genomic_DNA"/>
</dbReference>
<sequence>MRQIAVGLCLVVAALGGCAEPGARPEAEMSAAPEWHTFAADVSGLTPGPGATEVTAHVQLPAGKDVCARNVRLTNVTEENGTIFADIVGDSAAQHGDCPEYETVDVKLTSKTAIGDRNINFSQKVWTLRDGVYVQCDNELGCKPPADHCDDTWTRAVVRGLDVSRHSPGTVESCDEDWLVMTVPDDPTACGAQPRAGCTVDTAVWRYFLSPADTGWRLVTRTRDGGCADVVKAAPAFPEKLCRELPAPGRFVTSGPPLPASPGPRR</sequence>
<evidence type="ECO:0000313" key="2">
    <source>
        <dbReference type="EMBL" id="SFF10376.1"/>
    </source>
</evidence>
<evidence type="ECO:0008006" key="4">
    <source>
        <dbReference type="Google" id="ProtNLM"/>
    </source>
</evidence>
<feature type="signal peptide" evidence="1">
    <location>
        <begin position="1"/>
        <end position="19"/>
    </location>
</feature>
<evidence type="ECO:0000313" key="3">
    <source>
        <dbReference type="Proteomes" id="UP000199645"/>
    </source>
</evidence>
<accession>A0A1I2G0U0</accession>
<feature type="chain" id="PRO_5038742037" description="Lipoprotein" evidence="1">
    <location>
        <begin position="20"/>
        <end position="266"/>
    </location>
</feature>
<proteinExistence type="predicted"/>
<gene>
    <name evidence="2" type="ORF">SAMN05421541_10657</name>
</gene>
<evidence type="ECO:0000256" key="1">
    <source>
        <dbReference type="SAM" id="SignalP"/>
    </source>
</evidence>